<comment type="subcellular location">
    <subcellularLocation>
        <location evidence="1">Mitochondrion</location>
    </subcellularLocation>
</comment>
<keyword evidence="3" id="KW-0809">Transit peptide</keyword>
<evidence type="ECO:0000256" key="4">
    <source>
        <dbReference type="ARBA" id="ARBA00023128"/>
    </source>
</evidence>
<gene>
    <name evidence="6" type="primary">atpaf1</name>
    <name evidence="6" type="ORF">FJT64_019507</name>
</gene>
<protein>
    <submittedName>
        <fullName evidence="6">ATP synthase mitochondrial F1 complex assembly factor 1</fullName>
    </submittedName>
</protein>
<dbReference type="GO" id="GO:0033615">
    <property type="term" value="P:mitochondrial proton-transporting ATP synthase complex assembly"/>
    <property type="evidence" value="ECO:0007669"/>
    <property type="project" value="TreeGrafter"/>
</dbReference>
<dbReference type="Proteomes" id="UP000440578">
    <property type="component" value="Unassembled WGS sequence"/>
</dbReference>
<keyword evidence="4" id="KW-0496">Mitochondrion</keyword>
<evidence type="ECO:0000313" key="7">
    <source>
        <dbReference type="Proteomes" id="UP000440578"/>
    </source>
</evidence>
<name>A0A6A4WVU5_AMPAM</name>
<comment type="similarity">
    <text evidence="2">Belongs to the ATP11 family.</text>
</comment>
<comment type="caution">
    <text evidence="6">The sequence shown here is derived from an EMBL/GenBank/DDBJ whole genome shotgun (WGS) entry which is preliminary data.</text>
</comment>
<proteinExistence type="inferred from homology"/>
<reference evidence="6 7" key="1">
    <citation type="submission" date="2019-07" db="EMBL/GenBank/DDBJ databases">
        <title>Draft genome assembly of a fouling barnacle, Amphibalanus amphitrite (Darwin, 1854): The first reference genome for Thecostraca.</title>
        <authorList>
            <person name="Kim W."/>
        </authorList>
    </citation>
    <scope>NUCLEOTIDE SEQUENCE [LARGE SCALE GENOMIC DNA]</scope>
    <source>
        <strain evidence="6">SNU_AA5</strain>
        <tissue evidence="6">Soma without cirri and trophi</tissue>
    </source>
</reference>
<dbReference type="PANTHER" id="PTHR13126">
    <property type="entry name" value="CHAPERONE ATP11"/>
    <property type="match status" value="1"/>
</dbReference>
<dbReference type="AlphaFoldDB" id="A0A6A4WVU5"/>
<dbReference type="GO" id="GO:0005739">
    <property type="term" value="C:mitochondrion"/>
    <property type="evidence" value="ECO:0007669"/>
    <property type="project" value="UniProtKB-SubCell"/>
</dbReference>
<dbReference type="InterPro" id="IPR010591">
    <property type="entry name" value="ATP11"/>
</dbReference>
<feature type="region of interest" description="Disordered" evidence="5">
    <location>
        <begin position="1"/>
        <end position="28"/>
    </location>
</feature>
<keyword evidence="7" id="KW-1185">Reference proteome</keyword>
<dbReference type="PANTHER" id="PTHR13126:SF0">
    <property type="entry name" value="ATP SYNTHASE MITOCHONDRIAL F1 COMPLEX ASSEMBLY FACTOR 1"/>
    <property type="match status" value="1"/>
</dbReference>
<dbReference type="OrthoDB" id="16535at2759"/>
<evidence type="ECO:0000256" key="3">
    <source>
        <dbReference type="ARBA" id="ARBA00022946"/>
    </source>
</evidence>
<sequence length="192" mass="21923">MFSRVSSDAVERRVQQKNQNDLVARDAEAARSFSGKAPKAADAARLPQAKPKELNDILKLELIQDKSSDEIGQFLLPLPRKDGYEFVVVQFAGNEAHFTALINYQTYKENAPECMTMIHYPELADSKGIVLMVAEYDNTSLDAREAQCLANEVQLYYCRPDERRRNLLEQFTTRPDSFKYQDLILALEDVQL</sequence>
<evidence type="ECO:0000256" key="2">
    <source>
        <dbReference type="ARBA" id="ARBA00009116"/>
    </source>
</evidence>
<evidence type="ECO:0000256" key="1">
    <source>
        <dbReference type="ARBA" id="ARBA00004173"/>
    </source>
</evidence>
<dbReference type="Pfam" id="PF06644">
    <property type="entry name" value="ATP11"/>
    <property type="match status" value="1"/>
</dbReference>
<organism evidence="6 7">
    <name type="scientific">Amphibalanus amphitrite</name>
    <name type="common">Striped barnacle</name>
    <name type="synonym">Balanus amphitrite</name>
    <dbReference type="NCBI Taxonomy" id="1232801"/>
    <lineage>
        <taxon>Eukaryota</taxon>
        <taxon>Metazoa</taxon>
        <taxon>Ecdysozoa</taxon>
        <taxon>Arthropoda</taxon>
        <taxon>Crustacea</taxon>
        <taxon>Multicrustacea</taxon>
        <taxon>Cirripedia</taxon>
        <taxon>Thoracica</taxon>
        <taxon>Thoracicalcarea</taxon>
        <taxon>Balanomorpha</taxon>
        <taxon>Balanoidea</taxon>
        <taxon>Balanidae</taxon>
        <taxon>Amphibalaninae</taxon>
        <taxon>Amphibalanus</taxon>
    </lineage>
</organism>
<accession>A0A6A4WVU5</accession>
<evidence type="ECO:0000313" key="6">
    <source>
        <dbReference type="EMBL" id="KAF0309369.1"/>
    </source>
</evidence>
<evidence type="ECO:0000256" key="5">
    <source>
        <dbReference type="SAM" id="MobiDB-lite"/>
    </source>
</evidence>
<dbReference type="EMBL" id="VIIS01000409">
    <property type="protein sequence ID" value="KAF0309369.1"/>
    <property type="molecule type" value="Genomic_DNA"/>
</dbReference>